<sequence length="139" mass="15992">LKPAQEQPEVIKPIQNHHEALKTTHKQPEVIKPIQNHHGILKTTHKQPEVIKPIQNHHEALKTTQEQPEVIKNPSGQQYLEEESTEPVYSYYEDEIQDMRNVPVTHNESKFSHMAGDTTDLSSYFVKAESSSETNSQLF</sequence>
<comment type="caution">
    <text evidence="2">The sequence shown here is derived from an EMBL/GenBank/DDBJ whole genome shotgun (WGS) entry which is preliminary data.</text>
</comment>
<proteinExistence type="predicted"/>
<evidence type="ECO:0000256" key="1">
    <source>
        <dbReference type="SAM" id="MobiDB-lite"/>
    </source>
</evidence>
<gene>
    <name evidence="2" type="ORF">M153_4780001</name>
</gene>
<feature type="non-terminal residue" evidence="2">
    <location>
        <position position="1"/>
    </location>
</feature>
<dbReference type="Proteomes" id="UP000051530">
    <property type="component" value="Unassembled WGS sequence"/>
</dbReference>
<evidence type="ECO:0000313" key="3">
    <source>
        <dbReference type="Proteomes" id="UP000051530"/>
    </source>
</evidence>
<name>A0A0R0LX90_9MICR</name>
<dbReference type="VEuPathDB" id="MicrosporidiaDB:M153_4780001"/>
<feature type="region of interest" description="Disordered" evidence="1">
    <location>
        <begin position="1"/>
        <end position="28"/>
    </location>
</feature>
<feature type="compositionally biased region" description="Basic and acidic residues" evidence="1">
    <location>
        <begin position="16"/>
        <end position="28"/>
    </location>
</feature>
<reference evidence="2 3" key="1">
    <citation type="submission" date="2015-07" db="EMBL/GenBank/DDBJ databases">
        <title>The genome of Pseudoloma neurophilia, a relevant intracellular parasite of the zebrafish.</title>
        <authorList>
            <person name="Ndikumana S."/>
            <person name="Pelin A."/>
            <person name="Sanders J."/>
            <person name="Corradi N."/>
        </authorList>
    </citation>
    <scope>NUCLEOTIDE SEQUENCE [LARGE SCALE GENOMIC DNA]</scope>
    <source>
        <strain evidence="2 3">MK1</strain>
    </source>
</reference>
<protein>
    <submittedName>
        <fullName evidence="2">DNA repair protein RAD50, ABC-type ATPase/SMC superfamily</fullName>
    </submittedName>
</protein>
<organism evidence="2 3">
    <name type="scientific">Pseudoloma neurophilia</name>
    <dbReference type="NCBI Taxonomy" id="146866"/>
    <lineage>
        <taxon>Eukaryota</taxon>
        <taxon>Fungi</taxon>
        <taxon>Fungi incertae sedis</taxon>
        <taxon>Microsporidia</taxon>
        <taxon>Pseudoloma</taxon>
    </lineage>
</organism>
<accession>A0A0R0LX90</accession>
<keyword evidence="3" id="KW-1185">Reference proteome</keyword>
<dbReference type="AlphaFoldDB" id="A0A0R0LX90"/>
<evidence type="ECO:0000313" key="2">
    <source>
        <dbReference type="EMBL" id="KRH93942.1"/>
    </source>
</evidence>
<dbReference type="EMBL" id="LGUB01000174">
    <property type="protein sequence ID" value="KRH93942.1"/>
    <property type="molecule type" value="Genomic_DNA"/>
</dbReference>